<keyword evidence="2" id="KW-0479">Metal-binding</keyword>
<dbReference type="Pfam" id="PF00462">
    <property type="entry name" value="Glutaredoxin"/>
    <property type="match status" value="1"/>
</dbReference>
<dbReference type="GO" id="GO:0051537">
    <property type="term" value="F:2 iron, 2 sulfur cluster binding"/>
    <property type="evidence" value="ECO:0007669"/>
    <property type="project" value="UniProtKB-KW"/>
</dbReference>
<keyword evidence="3" id="KW-0408">Iron</keyword>
<keyword evidence="9" id="KW-1185">Reference proteome</keyword>
<dbReference type="Gene3D" id="3.40.30.10">
    <property type="entry name" value="Glutaredoxin"/>
    <property type="match status" value="1"/>
</dbReference>
<protein>
    <recommendedName>
        <fullName evidence="6">Monothiol glutaredoxin-5, mitochondrial</fullName>
    </recommendedName>
</protein>
<evidence type="ECO:0000259" key="7">
    <source>
        <dbReference type="Pfam" id="PF00462"/>
    </source>
</evidence>
<dbReference type="AlphaFoldDB" id="A0AAD5X8N5"/>
<organism evidence="8 9">
    <name type="scientific">Physocladia obscura</name>
    <dbReference type="NCBI Taxonomy" id="109957"/>
    <lineage>
        <taxon>Eukaryota</taxon>
        <taxon>Fungi</taxon>
        <taxon>Fungi incertae sedis</taxon>
        <taxon>Chytridiomycota</taxon>
        <taxon>Chytridiomycota incertae sedis</taxon>
        <taxon>Chytridiomycetes</taxon>
        <taxon>Chytridiales</taxon>
        <taxon>Chytriomycetaceae</taxon>
        <taxon>Physocladia</taxon>
    </lineage>
</organism>
<evidence type="ECO:0000313" key="8">
    <source>
        <dbReference type="EMBL" id="KAJ3101133.1"/>
    </source>
</evidence>
<dbReference type="CDD" id="cd03028">
    <property type="entry name" value="GRX_PICOT_like"/>
    <property type="match status" value="1"/>
</dbReference>
<dbReference type="PROSITE" id="PS51354">
    <property type="entry name" value="GLUTAREDOXIN_2"/>
    <property type="match status" value="1"/>
</dbReference>
<dbReference type="InterPro" id="IPR033658">
    <property type="entry name" value="GRX_PICOT-like"/>
</dbReference>
<dbReference type="Proteomes" id="UP001211907">
    <property type="component" value="Unassembled WGS sequence"/>
</dbReference>
<dbReference type="GO" id="GO:0015036">
    <property type="term" value="F:disulfide oxidoreductase activity"/>
    <property type="evidence" value="ECO:0007669"/>
    <property type="project" value="UniProtKB-ARBA"/>
</dbReference>
<dbReference type="PANTHER" id="PTHR10293:SF16">
    <property type="entry name" value="GLUTAREDOXIN-RELATED PROTEIN 5, MITOCHONDRIAL"/>
    <property type="match status" value="1"/>
</dbReference>
<dbReference type="FunFam" id="3.40.30.10:FF:000005">
    <property type="entry name" value="Glutaredoxin 5"/>
    <property type="match status" value="1"/>
</dbReference>
<evidence type="ECO:0000256" key="4">
    <source>
        <dbReference type="ARBA" id="ARBA00023014"/>
    </source>
</evidence>
<dbReference type="SUPFAM" id="SSF52833">
    <property type="entry name" value="Thioredoxin-like"/>
    <property type="match status" value="1"/>
</dbReference>
<evidence type="ECO:0000256" key="6">
    <source>
        <dbReference type="ARBA" id="ARBA00067618"/>
    </source>
</evidence>
<evidence type="ECO:0000256" key="1">
    <source>
        <dbReference type="ARBA" id="ARBA00022714"/>
    </source>
</evidence>
<dbReference type="GO" id="GO:0005759">
    <property type="term" value="C:mitochondrial matrix"/>
    <property type="evidence" value="ECO:0007669"/>
    <property type="project" value="TreeGrafter"/>
</dbReference>
<evidence type="ECO:0000256" key="3">
    <source>
        <dbReference type="ARBA" id="ARBA00023004"/>
    </source>
</evidence>
<keyword evidence="5" id="KW-0676">Redox-active center</keyword>
<dbReference type="InterPro" id="IPR036249">
    <property type="entry name" value="Thioredoxin-like_sf"/>
</dbReference>
<dbReference type="EMBL" id="JADGJH010002241">
    <property type="protein sequence ID" value="KAJ3101133.1"/>
    <property type="molecule type" value="Genomic_DNA"/>
</dbReference>
<evidence type="ECO:0000313" key="9">
    <source>
        <dbReference type="Proteomes" id="UP001211907"/>
    </source>
</evidence>
<evidence type="ECO:0000256" key="5">
    <source>
        <dbReference type="ARBA" id="ARBA00023284"/>
    </source>
</evidence>
<dbReference type="PANTHER" id="PTHR10293">
    <property type="entry name" value="GLUTAREDOXIN FAMILY MEMBER"/>
    <property type="match status" value="1"/>
</dbReference>
<dbReference type="NCBIfam" id="TIGR00365">
    <property type="entry name" value="Grx4 family monothiol glutaredoxin"/>
    <property type="match status" value="1"/>
</dbReference>
<comment type="caution">
    <text evidence="8">The sequence shown here is derived from an EMBL/GenBank/DDBJ whole genome shotgun (WGS) entry which is preliminary data.</text>
</comment>
<keyword evidence="1" id="KW-0001">2Fe-2S</keyword>
<reference evidence="8" key="1">
    <citation type="submission" date="2020-05" db="EMBL/GenBank/DDBJ databases">
        <title>Phylogenomic resolution of chytrid fungi.</title>
        <authorList>
            <person name="Stajich J.E."/>
            <person name="Amses K."/>
            <person name="Simmons R."/>
            <person name="Seto K."/>
            <person name="Myers J."/>
            <person name="Bonds A."/>
            <person name="Quandt C.A."/>
            <person name="Barry K."/>
            <person name="Liu P."/>
            <person name="Grigoriev I."/>
            <person name="Longcore J.E."/>
            <person name="James T.Y."/>
        </authorList>
    </citation>
    <scope>NUCLEOTIDE SEQUENCE</scope>
    <source>
        <strain evidence="8">JEL0513</strain>
    </source>
</reference>
<dbReference type="GO" id="GO:0044571">
    <property type="term" value="P:[2Fe-2S] cluster assembly"/>
    <property type="evidence" value="ECO:0007669"/>
    <property type="project" value="UniProtKB-ARBA"/>
</dbReference>
<dbReference type="GO" id="GO:0046872">
    <property type="term" value="F:metal ion binding"/>
    <property type="evidence" value="ECO:0007669"/>
    <property type="project" value="UniProtKB-KW"/>
</dbReference>
<gene>
    <name evidence="8" type="primary">GRX5</name>
    <name evidence="8" type="ORF">HK100_004596</name>
</gene>
<evidence type="ECO:0000256" key="2">
    <source>
        <dbReference type="ARBA" id="ARBA00022723"/>
    </source>
</evidence>
<dbReference type="InterPro" id="IPR002109">
    <property type="entry name" value="Glutaredoxin"/>
</dbReference>
<sequence length="142" mass="15813">MFRFANTFSHLRRPTVSVKSFPIGARFLSDDLRARIDKAVQNHDVLVFMKGTKEAPQCGFSRAVVQVMNSQGVKYSTVNVLVDEEVRNGIKEYSAWPTIPQVYVKGEFVGGCDIVVSMMQSGDLTKLLVDKGLLGEEALKEK</sequence>
<name>A0AAD5X8N5_9FUNG</name>
<accession>A0AAD5X8N5</accession>
<proteinExistence type="predicted"/>
<feature type="domain" description="Glutaredoxin" evidence="7">
    <location>
        <begin position="45"/>
        <end position="109"/>
    </location>
</feature>
<keyword evidence="4" id="KW-0411">Iron-sulfur</keyword>
<dbReference type="InterPro" id="IPR004480">
    <property type="entry name" value="Monothiol_GRX-rel"/>
</dbReference>